<evidence type="ECO:0000313" key="6">
    <source>
        <dbReference type="EMBL" id="CAH0551412.1"/>
    </source>
</evidence>
<keyword evidence="7" id="KW-1185">Reference proteome</keyword>
<dbReference type="EMBL" id="OV121133">
    <property type="protein sequence ID" value="CAH0551412.1"/>
    <property type="molecule type" value="Genomic_DNA"/>
</dbReference>
<name>A0A9P0FFS1_BRAAE</name>
<dbReference type="OrthoDB" id="20381at2759"/>
<reference evidence="6" key="1">
    <citation type="submission" date="2021-12" db="EMBL/GenBank/DDBJ databases">
        <authorList>
            <person name="King R."/>
        </authorList>
    </citation>
    <scope>NUCLEOTIDE SEQUENCE</scope>
</reference>
<feature type="region of interest" description="Disordered" evidence="5">
    <location>
        <begin position="1"/>
        <end position="101"/>
    </location>
</feature>
<dbReference type="GO" id="GO:0033290">
    <property type="term" value="C:eukaryotic 48S preinitiation complex"/>
    <property type="evidence" value="ECO:0007669"/>
    <property type="project" value="UniProtKB-UniRule"/>
</dbReference>
<comment type="subunit">
    <text evidence="4">Component of the eukaryotic translation initiation factor 3 (eIF-3) complex.</text>
</comment>
<dbReference type="PANTHER" id="PTHR21681">
    <property type="entry name" value="EUKARYOTIC TRANSLATION INITIATION FACTOR 3 SUBUNIT J"/>
    <property type="match status" value="1"/>
</dbReference>
<sequence length="231" mass="26695">MESWDDEDFVPPVVAPTVVDVNKWEGEDEDDEVKDNWEDEDEDNEKSEETRAEEAKKKKKPLAERIAEKERKKREEMERRLREMEEEDVSPEEKLKRQKESDLKLALETTFGGSPENGIGGLLLPSTKEEFEDFTETLSKKLLPLSKSIEYPAFTEGLLRNLCATMTSLDIKKIKTTLDNLYLEKQKMEKGDKPKKSKGKGKARLKLEGDNEITQVASYGNDYVDDYDDFM</sequence>
<protein>
    <recommendedName>
        <fullName evidence="4">Eukaryotic translation initiation factor 3 subunit J</fullName>
        <shortName evidence="4">eIF3j</shortName>
    </recommendedName>
</protein>
<dbReference type="GO" id="GO:0005852">
    <property type="term" value="C:eukaryotic translation initiation factor 3 complex"/>
    <property type="evidence" value="ECO:0007669"/>
    <property type="project" value="UniProtKB-UniRule"/>
</dbReference>
<dbReference type="InterPro" id="IPR013906">
    <property type="entry name" value="eIF3j"/>
</dbReference>
<comment type="similarity">
    <text evidence="4">Belongs to the eIF-3 subunit J family.</text>
</comment>
<evidence type="ECO:0000256" key="3">
    <source>
        <dbReference type="ARBA" id="ARBA00022917"/>
    </source>
</evidence>
<keyword evidence="1 4" id="KW-0963">Cytoplasm</keyword>
<dbReference type="InterPro" id="IPR023194">
    <property type="entry name" value="eIF3-like_dom_sf"/>
</dbReference>
<keyword evidence="3 4" id="KW-0648">Protein biosynthesis</keyword>
<dbReference type="GO" id="GO:0003743">
    <property type="term" value="F:translation initiation factor activity"/>
    <property type="evidence" value="ECO:0007669"/>
    <property type="project" value="UniProtKB-UniRule"/>
</dbReference>
<gene>
    <name evidence="6" type="ORF">MELIAE_LOCUS4019</name>
</gene>
<dbReference type="AlphaFoldDB" id="A0A9P0FFS1"/>
<dbReference type="PANTHER" id="PTHR21681:SF0">
    <property type="entry name" value="EUKARYOTIC TRANSLATION INITIATION FACTOR 3 SUBUNIT J"/>
    <property type="match status" value="1"/>
</dbReference>
<proteinExistence type="inferred from homology"/>
<feature type="compositionally biased region" description="Basic and acidic residues" evidence="5">
    <location>
        <begin position="47"/>
        <end position="83"/>
    </location>
</feature>
<dbReference type="Proteomes" id="UP001154078">
    <property type="component" value="Chromosome 2"/>
</dbReference>
<keyword evidence="2 4" id="KW-0396">Initiation factor</keyword>
<organism evidence="6 7">
    <name type="scientific">Brassicogethes aeneus</name>
    <name type="common">Rape pollen beetle</name>
    <name type="synonym">Meligethes aeneus</name>
    <dbReference type="NCBI Taxonomy" id="1431903"/>
    <lineage>
        <taxon>Eukaryota</taxon>
        <taxon>Metazoa</taxon>
        <taxon>Ecdysozoa</taxon>
        <taxon>Arthropoda</taxon>
        <taxon>Hexapoda</taxon>
        <taxon>Insecta</taxon>
        <taxon>Pterygota</taxon>
        <taxon>Neoptera</taxon>
        <taxon>Endopterygota</taxon>
        <taxon>Coleoptera</taxon>
        <taxon>Polyphaga</taxon>
        <taxon>Cucujiformia</taxon>
        <taxon>Nitidulidae</taxon>
        <taxon>Meligethinae</taxon>
        <taxon>Brassicogethes</taxon>
    </lineage>
</organism>
<evidence type="ECO:0000256" key="1">
    <source>
        <dbReference type="ARBA" id="ARBA00022490"/>
    </source>
</evidence>
<comment type="subcellular location">
    <subcellularLocation>
        <location evidence="4">Cytoplasm</location>
    </subcellularLocation>
</comment>
<dbReference type="HAMAP" id="MF_03009">
    <property type="entry name" value="eIF3j"/>
    <property type="match status" value="1"/>
</dbReference>
<dbReference type="GO" id="GO:0016282">
    <property type="term" value="C:eukaryotic 43S preinitiation complex"/>
    <property type="evidence" value="ECO:0007669"/>
    <property type="project" value="UniProtKB-UniRule"/>
</dbReference>
<accession>A0A9P0FFS1</accession>
<dbReference type="GO" id="GO:0001732">
    <property type="term" value="P:formation of cytoplasmic translation initiation complex"/>
    <property type="evidence" value="ECO:0007669"/>
    <property type="project" value="UniProtKB-UniRule"/>
</dbReference>
<dbReference type="Pfam" id="PF08597">
    <property type="entry name" value="eIF3_subunit"/>
    <property type="match status" value="1"/>
</dbReference>
<feature type="compositionally biased region" description="Low complexity" evidence="5">
    <location>
        <begin position="10"/>
        <end position="21"/>
    </location>
</feature>
<feature type="compositionally biased region" description="Acidic residues" evidence="5">
    <location>
        <begin position="26"/>
        <end position="46"/>
    </location>
</feature>
<feature type="compositionally biased region" description="Basic and acidic residues" evidence="5">
    <location>
        <begin position="91"/>
        <end position="101"/>
    </location>
</feature>
<evidence type="ECO:0000256" key="4">
    <source>
        <dbReference type="HAMAP-Rule" id="MF_03009"/>
    </source>
</evidence>
<evidence type="ECO:0000313" key="7">
    <source>
        <dbReference type="Proteomes" id="UP001154078"/>
    </source>
</evidence>
<evidence type="ECO:0000256" key="5">
    <source>
        <dbReference type="SAM" id="MobiDB-lite"/>
    </source>
</evidence>
<comment type="function">
    <text evidence="4">Component of the eukaryotic translation initiation factor 3 (eIF-3) complex, which is involved in protein synthesis of a specialized repertoire of mRNAs and, together with other initiation factors, stimulates binding of mRNA and methionyl-tRNAi to the 40S ribosome. The eIF-3 complex specifically targets and initiates translation of a subset of mRNAs involved in cell proliferation.</text>
</comment>
<dbReference type="Gene3D" id="1.10.246.60">
    <property type="entry name" value="Eukaryotic translation initiation factor 3 like domains"/>
    <property type="match status" value="1"/>
</dbReference>
<evidence type="ECO:0000256" key="2">
    <source>
        <dbReference type="ARBA" id="ARBA00022540"/>
    </source>
</evidence>